<dbReference type="STRING" id="717959.AL1_20190"/>
<organism evidence="1 2">
    <name type="scientific">Alistipes shahii WAL 8301</name>
    <dbReference type="NCBI Taxonomy" id="717959"/>
    <lineage>
        <taxon>Bacteria</taxon>
        <taxon>Pseudomonadati</taxon>
        <taxon>Bacteroidota</taxon>
        <taxon>Bacteroidia</taxon>
        <taxon>Bacteroidales</taxon>
        <taxon>Rikenellaceae</taxon>
        <taxon>Alistipes</taxon>
    </lineage>
</organism>
<keyword evidence="2" id="KW-1185">Reference proteome</keyword>
<reference evidence="1 2" key="1">
    <citation type="submission" date="2010-03" db="EMBL/GenBank/DDBJ databases">
        <title>The genome sequence of Alistipes shahii WAL 8301.</title>
        <authorList>
            <consortium name="metaHIT consortium -- http://www.metahit.eu/"/>
            <person name="Pajon A."/>
            <person name="Turner K."/>
            <person name="Parkhill J."/>
        </authorList>
    </citation>
    <scope>NUCLEOTIDE SEQUENCE [LARGE SCALE GENOMIC DNA]</scope>
    <source>
        <strain evidence="1 2">WAL 8301</strain>
    </source>
</reference>
<dbReference type="KEGG" id="ash:AL1_20190"/>
<dbReference type="Proteomes" id="UP000008794">
    <property type="component" value="Chromosome"/>
</dbReference>
<name>D4IN32_9BACT</name>
<sequence>MKPAFNVRQQSEIFIGPLADILSGVLPEGRVVVVSDSTIDRLYHSVLAQYDTVLIGLGESVKTMQTVEMIYRRFIELGVDRSTFVLAVGAASSPTWRDSPHRPTCAA</sequence>
<dbReference type="EMBL" id="FP929032">
    <property type="protein sequence ID" value="CBK64344.1"/>
    <property type="molecule type" value="Genomic_DNA"/>
</dbReference>
<dbReference type="HOGENOM" id="CLU_2204504_0_0_10"/>
<proteinExistence type="predicted"/>
<evidence type="ECO:0000313" key="2">
    <source>
        <dbReference type="Proteomes" id="UP000008794"/>
    </source>
</evidence>
<dbReference type="AlphaFoldDB" id="D4IN32"/>
<dbReference type="PATRIC" id="fig|717959.3.peg.474"/>
<evidence type="ECO:0000313" key="1">
    <source>
        <dbReference type="EMBL" id="CBK64344.1"/>
    </source>
</evidence>
<gene>
    <name evidence="1" type="ORF">AL1_20190</name>
</gene>
<dbReference type="SUPFAM" id="SSF56796">
    <property type="entry name" value="Dehydroquinate synthase-like"/>
    <property type="match status" value="1"/>
</dbReference>
<protein>
    <submittedName>
        <fullName evidence="1">3-dehydroquinate synthetase</fullName>
    </submittedName>
</protein>
<accession>D4IN32</accession>
<reference evidence="1 2" key="2">
    <citation type="submission" date="2010-03" db="EMBL/GenBank/DDBJ databases">
        <authorList>
            <person name="Pajon A."/>
        </authorList>
    </citation>
    <scope>NUCLEOTIDE SEQUENCE [LARGE SCALE GENOMIC DNA]</scope>
    <source>
        <strain evidence="1 2">WAL 8301</strain>
    </source>
</reference>
<dbReference type="Gene3D" id="3.40.50.1970">
    <property type="match status" value="1"/>
</dbReference>